<dbReference type="PROSITE" id="PS00383">
    <property type="entry name" value="TYR_PHOSPHATASE_1"/>
    <property type="match status" value="1"/>
</dbReference>
<evidence type="ECO:0000256" key="2">
    <source>
        <dbReference type="SAM" id="Phobius"/>
    </source>
</evidence>
<feature type="transmembrane region" description="Helical" evidence="2">
    <location>
        <begin position="121"/>
        <end position="143"/>
    </location>
</feature>
<dbReference type="InterPro" id="IPR026893">
    <property type="entry name" value="Tyr/Ser_Pase_IphP-type"/>
</dbReference>
<dbReference type="GO" id="GO:0004721">
    <property type="term" value="F:phosphoprotein phosphatase activity"/>
    <property type="evidence" value="ECO:0007669"/>
    <property type="project" value="InterPro"/>
</dbReference>
<feature type="compositionally biased region" description="Gly residues" evidence="1">
    <location>
        <begin position="294"/>
        <end position="307"/>
    </location>
</feature>
<keyword evidence="2" id="KW-1133">Transmembrane helix</keyword>
<organism evidence="4">
    <name type="scientific">Pyrodinium bahamense</name>
    <dbReference type="NCBI Taxonomy" id="73915"/>
    <lineage>
        <taxon>Eukaryota</taxon>
        <taxon>Sar</taxon>
        <taxon>Alveolata</taxon>
        <taxon>Dinophyceae</taxon>
        <taxon>Gonyaulacales</taxon>
        <taxon>Pyrocystaceae</taxon>
        <taxon>Pyrodinium</taxon>
    </lineage>
</organism>
<feature type="region of interest" description="Disordered" evidence="1">
    <location>
        <begin position="277"/>
        <end position="307"/>
    </location>
</feature>
<sequence length="307" mass="33623">MADAFRDVASSLAPFLQDGERLPIPAGVLLRGPLLQHVKSEELRTCRTVLNLRQEVDEQSHFPSLQLARLIHSPLGNKTYAYDTCSDDVKTWLVSAVSHFEMCLQPPVLIHCKHGRDRTGVVVAVLLLILGASPAAVVQEFMLSEGAKERHLRVALDGIREAGGVDAYFKGRLDLEAIRKQWSSSHIRHRSRGFYRSAQQAARHGTDPQPWCESLLTECKRGLELDPEDPEIHAAAGWALGRLGLCGEARQAFSRGLRASASRGASQALIRMMEQELASLREKNRHSAEDADETGGGAEGVGPSEGP</sequence>
<keyword evidence="2" id="KW-0472">Membrane</keyword>
<reference evidence="4" key="1">
    <citation type="submission" date="2021-01" db="EMBL/GenBank/DDBJ databases">
        <authorList>
            <person name="Corre E."/>
            <person name="Pelletier E."/>
            <person name="Niang G."/>
            <person name="Scheremetjew M."/>
            <person name="Finn R."/>
            <person name="Kale V."/>
            <person name="Holt S."/>
            <person name="Cochrane G."/>
            <person name="Meng A."/>
            <person name="Brown T."/>
            <person name="Cohen L."/>
        </authorList>
    </citation>
    <scope>NUCLEOTIDE SEQUENCE</scope>
    <source>
        <strain evidence="4">Pbaha01</strain>
    </source>
</reference>
<dbReference type="PANTHER" id="PTHR31126">
    <property type="entry name" value="TYROSINE-PROTEIN PHOSPHATASE"/>
    <property type="match status" value="1"/>
</dbReference>
<dbReference type="EMBL" id="HBEG01006173">
    <property type="protein sequence ID" value="CAD8347934.1"/>
    <property type="molecule type" value="Transcribed_RNA"/>
</dbReference>
<evidence type="ECO:0000259" key="3">
    <source>
        <dbReference type="PROSITE" id="PS50056"/>
    </source>
</evidence>
<dbReference type="SUPFAM" id="SSF52799">
    <property type="entry name" value="(Phosphotyrosine protein) phosphatases II"/>
    <property type="match status" value="1"/>
</dbReference>
<feature type="domain" description="Tyrosine specific protein phosphatases" evidence="3">
    <location>
        <begin position="106"/>
        <end position="128"/>
    </location>
</feature>
<feature type="compositionally biased region" description="Basic and acidic residues" evidence="1">
    <location>
        <begin position="279"/>
        <end position="289"/>
    </location>
</feature>
<dbReference type="InterPro" id="IPR011990">
    <property type="entry name" value="TPR-like_helical_dom_sf"/>
</dbReference>
<dbReference type="Gene3D" id="1.25.40.10">
    <property type="entry name" value="Tetratricopeptide repeat domain"/>
    <property type="match status" value="1"/>
</dbReference>
<evidence type="ECO:0000256" key="1">
    <source>
        <dbReference type="SAM" id="MobiDB-lite"/>
    </source>
</evidence>
<proteinExistence type="predicted"/>
<gene>
    <name evidence="4" type="ORF">PBAH0796_LOCUS3673</name>
</gene>
<dbReference type="PROSITE" id="PS50056">
    <property type="entry name" value="TYR_PHOSPHATASE_2"/>
    <property type="match status" value="1"/>
</dbReference>
<protein>
    <recommendedName>
        <fullName evidence="3">Tyrosine specific protein phosphatases domain-containing protein</fullName>
    </recommendedName>
</protein>
<name>A0A7S0FA73_9DINO</name>
<dbReference type="InterPro" id="IPR000387">
    <property type="entry name" value="Tyr_Pase_dom"/>
</dbReference>
<dbReference type="InterPro" id="IPR029021">
    <property type="entry name" value="Prot-tyrosine_phosphatase-like"/>
</dbReference>
<dbReference type="PANTHER" id="PTHR31126:SF1">
    <property type="entry name" value="TYROSINE SPECIFIC PROTEIN PHOSPHATASES DOMAIN-CONTAINING PROTEIN"/>
    <property type="match status" value="1"/>
</dbReference>
<dbReference type="AlphaFoldDB" id="A0A7S0FA73"/>
<accession>A0A7S0FA73</accession>
<keyword evidence="2" id="KW-0812">Transmembrane</keyword>
<dbReference type="InterPro" id="IPR016130">
    <property type="entry name" value="Tyr_Pase_AS"/>
</dbReference>
<evidence type="ECO:0000313" key="4">
    <source>
        <dbReference type="EMBL" id="CAD8347934.1"/>
    </source>
</evidence>
<dbReference type="Pfam" id="PF13350">
    <property type="entry name" value="Y_phosphatase3"/>
    <property type="match status" value="1"/>
</dbReference>
<dbReference type="Gene3D" id="3.90.190.10">
    <property type="entry name" value="Protein tyrosine phosphatase superfamily"/>
    <property type="match status" value="1"/>
</dbReference>